<dbReference type="Proteomes" id="UP000189229">
    <property type="component" value="Unassembled WGS sequence"/>
</dbReference>
<evidence type="ECO:0000256" key="1">
    <source>
        <dbReference type="SAM" id="MobiDB-lite"/>
    </source>
</evidence>
<name>A0A1V3X2V8_MYCKA</name>
<accession>A0A1V3X2V8</accession>
<feature type="region of interest" description="Disordered" evidence="1">
    <location>
        <begin position="28"/>
        <end position="75"/>
    </location>
</feature>
<comment type="caution">
    <text evidence="2">The sequence shown here is derived from an EMBL/GenBank/DDBJ whole genome shotgun (WGS) entry which is preliminary data.</text>
</comment>
<gene>
    <name evidence="2" type="ORF">BZL30_4829</name>
</gene>
<dbReference type="EMBL" id="MVBM01000004">
    <property type="protein sequence ID" value="OOK73407.1"/>
    <property type="molecule type" value="Genomic_DNA"/>
</dbReference>
<organism evidence="2 3">
    <name type="scientific">Mycobacterium kansasii</name>
    <dbReference type="NCBI Taxonomy" id="1768"/>
    <lineage>
        <taxon>Bacteria</taxon>
        <taxon>Bacillati</taxon>
        <taxon>Actinomycetota</taxon>
        <taxon>Actinomycetes</taxon>
        <taxon>Mycobacteriales</taxon>
        <taxon>Mycobacteriaceae</taxon>
        <taxon>Mycobacterium</taxon>
    </lineage>
</organism>
<evidence type="ECO:0000313" key="2">
    <source>
        <dbReference type="EMBL" id="OOK73407.1"/>
    </source>
</evidence>
<evidence type="ECO:0000313" key="3">
    <source>
        <dbReference type="Proteomes" id="UP000189229"/>
    </source>
</evidence>
<dbReference type="AlphaFoldDB" id="A0A1V3X2V8"/>
<protein>
    <submittedName>
        <fullName evidence="2">Uncharacterized protein</fullName>
    </submittedName>
</protein>
<feature type="compositionally biased region" description="Basic residues" evidence="1">
    <location>
        <begin position="33"/>
        <end position="42"/>
    </location>
</feature>
<proteinExistence type="predicted"/>
<sequence>MEILHEGDEAGEGLVRTCIFEVPKYLLSGGKGGRSRPSRRQRSTSCHGMWPSARRYGRAPRAITNSTNSPTAQRC</sequence>
<reference evidence="2 3" key="1">
    <citation type="submission" date="2017-02" db="EMBL/GenBank/DDBJ databases">
        <title>Complete genome sequences of Mycobacterium kansasii strains isolated from rhesus macaques.</title>
        <authorList>
            <person name="Panda A."/>
            <person name="Nagaraj S."/>
            <person name="Zhao X."/>
            <person name="Tettelin H."/>
            <person name="Detolla L.J."/>
        </authorList>
    </citation>
    <scope>NUCLEOTIDE SEQUENCE [LARGE SCALE GENOMIC DNA]</scope>
    <source>
        <strain evidence="2 3">11-3813</strain>
    </source>
</reference>
<feature type="compositionally biased region" description="Polar residues" evidence="1">
    <location>
        <begin position="63"/>
        <end position="75"/>
    </location>
</feature>